<sequence>MDSGRDLPLISISVPVLNEADNLDALYARLARLAETMVNRCRLEFLFTDNHSTDSTWEKLAQLANSDPRVRAIRFSKNVGFQRSILANYMHARGDAVMQIDADLQDPPELLEKFFALWKEGYHVVYGVREKRPEGPLINAFRKVGYWVMDKLSDHPIPRDAGDFRLVDRKVIDALQRYKSSNPYLRGLIAGMGFRQIGVPYERAARVAGSSKFGVGQLIRLGLVGVFNHSVLPLRLATYGGLFLLGLSALGAIYYIFLRAFHPELPRGLASIHILVLFGIGFQSLLLGILGEYLLRIYLILRAEPVAIAEDTLNLEPADIKL</sequence>
<evidence type="ECO:0000256" key="2">
    <source>
        <dbReference type="ARBA" id="ARBA00022676"/>
    </source>
</evidence>
<comment type="subcellular location">
    <subcellularLocation>
        <location evidence="1">Membrane</location>
        <topology evidence="1">Multi-pass membrane protein</topology>
    </subcellularLocation>
</comment>
<keyword evidence="6 7" id="KW-0472">Membrane</keyword>
<accession>A0ABX8UPV2</accession>
<reference evidence="9 10" key="1">
    <citation type="submission" date="2021-07" db="EMBL/GenBank/DDBJ databases">
        <title>Paraburkholderia edwinii protects Aspergillus sp. from phenazines by acting as a toxin sponge.</title>
        <authorList>
            <person name="Dahlstrom K.M."/>
            <person name="Newman D.K."/>
        </authorList>
    </citation>
    <scope>NUCLEOTIDE SEQUENCE [LARGE SCALE GENOMIC DNA]</scope>
    <source>
        <strain evidence="9 10">Pe01</strain>
    </source>
</reference>
<keyword evidence="3" id="KW-0808">Transferase</keyword>
<evidence type="ECO:0000256" key="6">
    <source>
        <dbReference type="ARBA" id="ARBA00023136"/>
    </source>
</evidence>
<dbReference type="Proteomes" id="UP000826462">
    <property type="component" value="Chromosome 1"/>
</dbReference>
<dbReference type="Gene3D" id="3.90.550.10">
    <property type="entry name" value="Spore Coat Polysaccharide Biosynthesis Protein SpsA, Chain A"/>
    <property type="match status" value="1"/>
</dbReference>
<feature type="domain" description="Glycosyltransferase 2-like" evidence="8">
    <location>
        <begin position="11"/>
        <end position="173"/>
    </location>
</feature>
<dbReference type="PANTHER" id="PTHR48090:SF1">
    <property type="entry name" value="PROPHAGE BACTOPRENOL GLUCOSYL TRANSFERASE HOMOLOG"/>
    <property type="match status" value="1"/>
</dbReference>
<keyword evidence="10" id="KW-1185">Reference proteome</keyword>
<gene>
    <name evidence="9" type="ORF">KZJ38_16250</name>
</gene>
<evidence type="ECO:0000256" key="3">
    <source>
        <dbReference type="ARBA" id="ARBA00022679"/>
    </source>
</evidence>
<keyword evidence="4 7" id="KW-0812">Transmembrane</keyword>
<dbReference type="CDD" id="cd04187">
    <property type="entry name" value="DPM1_like_bac"/>
    <property type="match status" value="1"/>
</dbReference>
<dbReference type="InterPro" id="IPR001173">
    <property type="entry name" value="Glyco_trans_2-like"/>
</dbReference>
<keyword evidence="5 7" id="KW-1133">Transmembrane helix</keyword>
<dbReference type="SUPFAM" id="SSF53448">
    <property type="entry name" value="Nucleotide-diphospho-sugar transferases"/>
    <property type="match status" value="1"/>
</dbReference>
<dbReference type="Pfam" id="PF00535">
    <property type="entry name" value="Glycos_transf_2"/>
    <property type="match status" value="1"/>
</dbReference>
<evidence type="ECO:0000313" key="9">
    <source>
        <dbReference type="EMBL" id="QYD71024.1"/>
    </source>
</evidence>
<evidence type="ECO:0000256" key="4">
    <source>
        <dbReference type="ARBA" id="ARBA00022692"/>
    </source>
</evidence>
<evidence type="ECO:0000259" key="8">
    <source>
        <dbReference type="Pfam" id="PF00535"/>
    </source>
</evidence>
<dbReference type="InterPro" id="IPR029044">
    <property type="entry name" value="Nucleotide-diphossugar_trans"/>
</dbReference>
<keyword evidence="2" id="KW-0328">Glycosyltransferase</keyword>
<dbReference type="PANTHER" id="PTHR48090">
    <property type="entry name" value="UNDECAPRENYL-PHOSPHATE 4-DEOXY-4-FORMAMIDO-L-ARABINOSE TRANSFERASE-RELATED"/>
    <property type="match status" value="1"/>
</dbReference>
<evidence type="ECO:0000313" key="10">
    <source>
        <dbReference type="Proteomes" id="UP000826462"/>
    </source>
</evidence>
<dbReference type="EMBL" id="CP080095">
    <property type="protein sequence ID" value="QYD71024.1"/>
    <property type="molecule type" value="Genomic_DNA"/>
</dbReference>
<protein>
    <submittedName>
        <fullName evidence="9">Glycosyltransferase family 2 protein</fullName>
    </submittedName>
</protein>
<organism evidence="9 10">
    <name type="scientific">Paraburkholderia edwinii</name>
    <dbReference type="NCBI Taxonomy" id="2861782"/>
    <lineage>
        <taxon>Bacteria</taxon>
        <taxon>Pseudomonadati</taxon>
        <taxon>Pseudomonadota</taxon>
        <taxon>Betaproteobacteria</taxon>
        <taxon>Burkholderiales</taxon>
        <taxon>Burkholderiaceae</taxon>
        <taxon>Paraburkholderia</taxon>
    </lineage>
</organism>
<evidence type="ECO:0000256" key="5">
    <source>
        <dbReference type="ARBA" id="ARBA00022989"/>
    </source>
</evidence>
<name>A0ABX8UPV2_9BURK</name>
<proteinExistence type="predicted"/>
<evidence type="ECO:0000256" key="1">
    <source>
        <dbReference type="ARBA" id="ARBA00004141"/>
    </source>
</evidence>
<dbReference type="InterPro" id="IPR050256">
    <property type="entry name" value="Glycosyltransferase_2"/>
</dbReference>
<feature type="transmembrane region" description="Helical" evidence="7">
    <location>
        <begin position="269"/>
        <end position="295"/>
    </location>
</feature>
<evidence type="ECO:0000256" key="7">
    <source>
        <dbReference type="SAM" id="Phobius"/>
    </source>
</evidence>
<feature type="transmembrane region" description="Helical" evidence="7">
    <location>
        <begin position="236"/>
        <end position="257"/>
    </location>
</feature>